<dbReference type="InterPro" id="IPR024516">
    <property type="entry name" value="Mce_C"/>
</dbReference>
<evidence type="ECO:0000259" key="2">
    <source>
        <dbReference type="Pfam" id="PF02470"/>
    </source>
</evidence>
<organism evidence="4 5">
    <name type="scientific">Skermania pinensis</name>
    <dbReference type="NCBI Taxonomy" id="39122"/>
    <lineage>
        <taxon>Bacteria</taxon>
        <taxon>Bacillati</taxon>
        <taxon>Actinomycetota</taxon>
        <taxon>Actinomycetes</taxon>
        <taxon>Mycobacteriales</taxon>
        <taxon>Gordoniaceae</taxon>
        <taxon>Skermania</taxon>
    </lineage>
</organism>
<dbReference type="InterPro" id="IPR052336">
    <property type="entry name" value="MlaD_Phospholipid_Transporter"/>
</dbReference>
<evidence type="ECO:0000313" key="4">
    <source>
        <dbReference type="EMBL" id="QXQ13730.1"/>
    </source>
</evidence>
<dbReference type="Proteomes" id="UP000887023">
    <property type="component" value="Chromosome"/>
</dbReference>
<dbReference type="EMBL" id="CP079105">
    <property type="protein sequence ID" value="QXQ13730.1"/>
    <property type="molecule type" value="Genomic_DNA"/>
</dbReference>
<dbReference type="InterPro" id="IPR005693">
    <property type="entry name" value="Mce"/>
</dbReference>
<dbReference type="PANTHER" id="PTHR33371:SF4">
    <property type="entry name" value="INTERMEMBRANE PHOSPHOLIPID TRANSPORT SYSTEM BINDING PROTEIN MLAD"/>
    <property type="match status" value="1"/>
</dbReference>
<gene>
    <name evidence="4" type="ORF">KV203_18370</name>
</gene>
<accession>A0ABX8SAY9</accession>
<evidence type="ECO:0000313" key="5">
    <source>
        <dbReference type="Proteomes" id="UP000887023"/>
    </source>
</evidence>
<keyword evidence="5" id="KW-1185">Reference proteome</keyword>
<keyword evidence="1" id="KW-0732">Signal</keyword>
<proteinExistence type="predicted"/>
<reference evidence="4" key="1">
    <citation type="submission" date="2021-07" db="EMBL/GenBank/DDBJ databases">
        <title>Candidatus Kaistella beijingensis sp. nov. isolated from a municipal wastewater treatment plant is involved in sludge foaming.</title>
        <authorList>
            <person name="Song Y."/>
            <person name="Liu S.-J."/>
        </authorList>
    </citation>
    <scope>NUCLEOTIDE SEQUENCE</scope>
    <source>
        <strain evidence="4">DSM 43998</strain>
    </source>
</reference>
<dbReference type="Pfam" id="PF02470">
    <property type="entry name" value="MlaD"/>
    <property type="match status" value="1"/>
</dbReference>
<dbReference type="InterPro" id="IPR003399">
    <property type="entry name" value="Mce/MlaD"/>
</dbReference>
<dbReference type="NCBIfam" id="TIGR00996">
    <property type="entry name" value="Mtu_fam_mce"/>
    <property type="match status" value="1"/>
</dbReference>
<dbReference type="PANTHER" id="PTHR33371">
    <property type="entry name" value="INTERMEMBRANE PHOSPHOLIPID TRANSPORT SYSTEM BINDING PROTEIN MLAD-RELATED"/>
    <property type="match status" value="1"/>
</dbReference>
<feature type="chain" id="PRO_5045895138" evidence="1">
    <location>
        <begin position="32"/>
        <end position="362"/>
    </location>
</feature>
<feature type="domain" description="Mammalian cell entry C-terminal" evidence="3">
    <location>
        <begin position="116"/>
        <end position="297"/>
    </location>
</feature>
<feature type="signal peptide" evidence="1">
    <location>
        <begin position="1"/>
        <end position="31"/>
    </location>
</feature>
<dbReference type="RefSeq" id="WP_157079767.1">
    <property type="nucleotide sequence ID" value="NZ_CBCRUZ010000005.1"/>
</dbReference>
<sequence>MKSKLISTTAKVLTICALGAASACSASNPFAADKMNITADFENIAGMYPGNPVSVLGLPVGKIDSVEPKGTFVEVRMSIDPKVKVPADAIAAQVSPSLVTNRHVELTPAYSGNGPMLADGDHIPLQRTRTPVELDRVLQTVDDLASALKGDGKEGPLSGGVLVKALEGNGQKINDTVKALSSTIDLTVTNRDALTNSIVKLNELTQTIQDNQQALQNFSGQVTTVSGMLAEQAPGLQAVLQQLDIFLANTSTVLATKGPELTSSLNNLTQTTDLLKRNAWQLTEVVDVTPLLMQNVANAIDYGQDGGAIRLHAQLERNIFDGELISLFCERVKMQADGCRTGKMSDFGPDFGLTAALMGMTQ</sequence>
<name>A0ABX8SAY9_9ACTN</name>
<dbReference type="PROSITE" id="PS51257">
    <property type="entry name" value="PROKAR_LIPOPROTEIN"/>
    <property type="match status" value="1"/>
</dbReference>
<feature type="domain" description="Mce/MlaD" evidence="2">
    <location>
        <begin position="36"/>
        <end position="108"/>
    </location>
</feature>
<evidence type="ECO:0000259" key="3">
    <source>
        <dbReference type="Pfam" id="PF11887"/>
    </source>
</evidence>
<protein>
    <submittedName>
        <fullName evidence="4">MCE family protein</fullName>
    </submittedName>
</protein>
<dbReference type="Pfam" id="PF11887">
    <property type="entry name" value="Mce4_CUP1"/>
    <property type="match status" value="1"/>
</dbReference>
<evidence type="ECO:0000256" key="1">
    <source>
        <dbReference type="SAM" id="SignalP"/>
    </source>
</evidence>